<dbReference type="AlphaFoldDB" id="A0A939H9Y2"/>
<dbReference type="Proteomes" id="UP000664218">
    <property type="component" value="Unassembled WGS sequence"/>
</dbReference>
<protein>
    <submittedName>
        <fullName evidence="3">DUF4097 family beta strand repeat protein</fullName>
    </submittedName>
</protein>
<feature type="transmembrane region" description="Helical" evidence="1">
    <location>
        <begin position="7"/>
        <end position="27"/>
    </location>
</feature>
<dbReference type="Pfam" id="PF13349">
    <property type="entry name" value="DUF4097"/>
    <property type="match status" value="1"/>
</dbReference>
<proteinExistence type="predicted"/>
<dbReference type="RefSeq" id="WP_207598692.1">
    <property type="nucleotide sequence ID" value="NZ_JAFNJU010000002.1"/>
</dbReference>
<gene>
    <name evidence="3" type="ORF">J3A84_03845</name>
</gene>
<evidence type="ECO:0000259" key="2">
    <source>
        <dbReference type="Pfam" id="PF13349"/>
    </source>
</evidence>
<evidence type="ECO:0000313" key="4">
    <source>
        <dbReference type="Proteomes" id="UP000664218"/>
    </source>
</evidence>
<reference evidence="3" key="1">
    <citation type="submission" date="2021-03" db="EMBL/GenBank/DDBJ databases">
        <title>Proteiniclasticum marinus sp. nov., isolated from tidal flat sediment.</title>
        <authorList>
            <person name="Namirimu T."/>
            <person name="Yang J.-A."/>
            <person name="Yang S.-H."/>
            <person name="Kim Y.-J."/>
            <person name="Kwon K.K."/>
        </authorList>
    </citation>
    <scope>NUCLEOTIDE SEQUENCE</scope>
    <source>
        <strain evidence="3">SCR006</strain>
    </source>
</reference>
<keyword evidence="1" id="KW-1133">Transmembrane helix</keyword>
<dbReference type="InterPro" id="IPR025164">
    <property type="entry name" value="Toastrack_DUF4097"/>
</dbReference>
<keyword evidence="1" id="KW-0812">Transmembrane</keyword>
<comment type="caution">
    <text evidence="3">The sequence shown here is derived from an EMBL/GenBank/DDBJ whole genome shotgun (WGS) entry which is preliminary data.</text>
</comment>
<name>A0A939H9Y2_9CLOT</name>
<evidence type="ECO:0000256" key="1">
    <source>
        <dbReference type="SAM" id="Phobius"/>
    </source>
</evidence>
<dbReference type="EMBL" id="JAFNJU010000002">
    <property type="protein sequence ID" value="MBO1264176.1"/>
    <property type="molecule type" value="Genomic_DNA"/>
</dbReference>
<keyword evidence="4" id="KW-1185">Reference proteome</keyword>
<feature type="domain" description="DUF4097" evidence="2">
    <location>
        <begin position="81"/>
        <end position="313"/>
    </location>
</feature>
<organism evidence="3 4">
    <name type="scientific">Proteiniclasticum aestuarii</name>
    <dbReference type="NCBI Taxonomy" id="2817862"/>
    <lineage>
        <taxon>Bacteria</taxon>
        <taxon>Bacillati</taxon>
        <taxon>Bacillota</taxon>
        <taxon>Clostridia</taxon>
        <taxon>Eubacteriales</taxon>
        <taxon>Clostridiaceae</taxon>
        <taxon>Proteiniclasticum</taxon>
    </lineage>
</organism>
<keyword evidence="1" id="KW-0472">Membrane</keyword>
<sequence length="315" mass="34528">MSGFKKIVVTTLIIASVSIGIGAYIIFESGLGTGEIAEEIRNLIGGNEISINLGSEVEVSEDLSYSMEGKEMLRVDTPMGDLEVRGYDGEEIRLLVEGSVPERYRDRYLKVEETDTQLAVYFYKDISNLNFGIGNSYDLDIELLVPRDYMEDVHFENVSGEITMEGIRAKNVRVENISGEIVLEEGEHERVRFSTVSGQFISYSAVEVLEGETVSGKITATGVRDHFRLDSVSGSVNVTAESLTEDSEISTISGAVSVEIEEIQDLSYDLSSISGKIIVENGEGINESSQSLERNVSNSVKLDVSTVSGKIIVKY</sequence>
<evidence type="ECO:0000313" key="3">
    <source>
        <dbReference type="EMBL" id="MBO1264176.1"/>
    </source>
</evidence>
<accession>A0A939H9Y2</accession>